<dbReference type="AlphaFoldDB" id="A0A5B9QRZ0"/>
<evidence type="ECO:0000313" key="2">
    <source>
        <dbReference type="Proteomes" id="UP000323917"/>
    </source>
</evidence>
<organism evidence="1 2">
    <name type="scientific">Bythopirellula goksoeyrii</name>
    <dbReference type="NCBI Taxonomy" id="1400387"/>
    <lineage>
        <taxon>Bacteria</taxon>
        <taxon>Pseudomonadati</taxon>
        <taxon>Planctomycetota</taxon>
        <taxon>Planctomycetia</taxon>
        <taxon>Pirellulales</taxon>
        <taxon>Lacipirellulaceae</taxon>
        <taxon>Bythopirellula</taxon>
    </lineage>
</organism>
<proteinExistence type="predicted"/>
<sequence length="155" mass="17042">MPEALHVSVAQVEISSGKSALGESVRICFDLGKSVIHNPPKFMTQARGLRIEPESRIGNLFDCRGNDSGLQLLGPAEILFSRISLASSRLTLSISPLRYFSTRLRSSWPYSSDEISSPGNSRLCRIWTANSARCVCVRDRIDSISGFAEVAILRL</sequence>
<dbReference type="EMBL" id="CP042913">
    <property type="protein sequence ID" value="QEG36881.1"/>
    <property type="molecule type" value="Genomic_DNA"/>
</dbReference>
<reference evidence="1 2" key="1">
    <citation type="submission" date="2019-08" db="EMBL/GenBank/DDBJ databases">
        <title>Deep-cultivation of Planctomycetes and their phenomic and genomic characterization uncovers novel biology.</title>
        <authorList>
            <person name="Wiegand S."/>
            <person name="Jogler M."/>
            <person name="Boedeker C."/>
            <person name="Pinto D."/>
            <person name="Vollmers J."/>
            <person name="Rivas-Marin E."/>
            <person name="Kohn T."/>
            <person name="Peeters S.H."/>
            <person name="Heuer A."/>
            <person name="Rast P."/>
            <person name="Oberbeckmann S."/>
            <person name="Bunk B."/>
            <person name="Jeske O."/>
            <person name="Meyerdierks A."/>
            <person name="Storesund J.E."/>
            <person name="Kallscheuer N."/>
            <person name="Luecker S."/>
            <person name="Lage O.M."/>
            <person name="Pohl T."/>
            <person name="Merkel B.J."/>
            <person name="Hornburger P."/>
            <person name="Mueller R.-W."/>
            <person name="Bruemmer F."/>
            <person name="Labrenz M."/>
            <person name="Spormann A.M."/>
            <person name="Op den Camp H."/>
            <person name="Overmann J."/>
            <person name="Amann R."/>
            <person name="Jetten M.S.M."/>
            <person name="Mascher T."/>
            <person name="Medema M.H."/>
            <person name="Devos D.P."/>
            <person name="Kaster A.-K."/>
            <person name="Ovreas L."/>
            <person name="Rohde M."/>
            <person name="Galperin M.Y."/>
            <person name="Jogler C."/>
        </authorList>
    </citation>
    <scope>NUCLEOTIDE SEQUENCE [LARGE SCALE GENOMIC DNA]</scope>
    <source>
        <strain evidence="1 2">Pr1d</strain>
    </source>
</reference>
<accession>A0A5B9QRZ0</accession>
<gene>
    <name evidence="1" type="ORF">Pr1d_42180</name>
</gene>
<name>A0A5B9QRZ0_9BACT</name>
<keyword evidence="2" id="KW-1185">Reference proteome</keyword>
<dbReference type="Proteomes" id="UP000323917">
    <property type="component" value="Chromosome"/>
</dbReference>
<dbReference type="KEGG" id="bgok:Pr1d_42180"/>
<evidence type="ECO:0000313" key="1">
    <source>
        <dbReference type="EMBL" id="QEG36881.1"/>
    </source>
</evidence>
<protein>
    <submittedName>
        <fullName evidence="1">Uncharacterized protein</fullName>
    </submittedName>
</protein>